<evidence type="ECO:0000313" key="3">
    <source>
        <dbReference type="EMBL" id="MFC5057250.1"/>
    </source>
</evidence>
<evidence type="ECO:0000256" key="1">
    <source>
        <dbReference type="SAM" id="SignalP"/>
    </source>
</evidence>
<dbReference type="InterPro" id="IPR050491">
    <property type="entry name" value="AmpC-like"/>
</dbReference>
<proteinExistence type="predicted"/>
<comment type="caution">
    <text evidence="3">The sequence shown here is derived from an EMBL/GenBank/DDBJ whole genome shotgun (WGS) entry which is preliminary data.</text>
</comment>
<feature type="domain" description="Beta-lactamase-related" evidence="2">
    <location>
        <begin position="39"/>
        <end position="336"/>
    </location>
</feature>
<evidence type="ECO:0000259" key="2">
    <source>
        <dbReference type="Pfam" id="PF00144"/>
    </source>
</evidence>
<protein>
    <submittedName>
        <fullName evidence="3">Serine hydrolase domain-containing protein</fullName>
        <ecNumber evidence="3">3.-.-.-</ecNumber>
    </submittedName>
</protein>
<dbReference type="PANTHER" id="PTHR46825:SF7">
    <property type="entry name" value="D-ALANYL-D-ALANINE CARBOXYPEPTIDASE"/>
    <property type="match status" value="1"/>
</dbReference>
<organism evidence="3 4">
    <name type="scientific">Saccharothrix xinjiangensis</name>
    <dbReference type="NCBI Taxonomy" id="204798"/>
    <lineage>
        <taxon>Bacteria</taxon>
        <taxon>Bacillati</taxon>
        <taxon>Actinomycetota</taxon>
        <taxon>Actinomycetes</taxon>
        <taxon>Pseudonocardiales</taxon>
        <taxon>Pseudonocardiaceae</taxon>
        <taxon>Saccharothrix</taxon>
    </lineage>
</organism>
<dbReference type="PANTHER" id="PTHR46825">
    <property type="entry name" value="D-ALANYL-D-ALANINE-CARBOXYPEPTIDASE/ENDOPEPTIDASE AMPH"/>
    <property type="match status" value="1"/>
</dbReference>
<dbReference type="RefSeq" id="WP_344037217.1">
    <property type="nucleotide sequence ID" value="NZ_BAAAKE010000006.1"/>
</dbReference>
<gene>
    <name evidence="3" type="ORF">ACFPFM_26330</name>
</gene>
<feature type="signal peptide" evidence="1">
    <location>
        <begin position="1"/>
        <end position="23"/>
    </location>
</feature>
<dbReference type="Pfam" id="PF00144">
    <property type="entry name" value="Beta-lactamase"/>
    <property type="match status" value="1"/>
</dbReference>
<evidence type="ECO:0000313" key="4">
    <source>
        <dbReference type="Proteomes" id="UP001595833"/>
    </source>
</evidence>
<dbReference type="Proteomes" id="UP001595833">
    <property type="component" value="Unassembled WGS sequence"/>
</dbReference>
<dbReference type="GO" id="GO:0016787">
    <property type="term" value="F:hydrolase activity"/>
    <property type="evidence" value="ECO:0007669"/>
    <property type="project" value="UniProtKB-KW"/>
</dbReference>
<sequence>MIIRRVVALAGAIALAGGGTAVAEPGGDRVDRRVVQRLLEEMTRTGAQGAQVRVVEGRHEFTARAGTARIDSPRPVPTDGRFRIASITKTFVATVVLQLVGEGEVELDAPVSRYLPGLLAHGDRITVRHLLQHRSGLADHMALLPPDAGSRPFAPEELVALIATEPLEFEPGTTSGYNNTNFVIAGMVVERVTGRSYAHEITQRVLLPLGLRATSLPGTRARITGPHARAYYRFDGEVLDITEIDPSFIGAAGEMISTTADLTRFTDALLDGRLLRPAQQRDLLTTFDGRGLGIVTYDLSCGAPVWGHNGNLNGYVSTTVSTADTRTRLTLSVTWAPDEGPISGRQELLEEVFC</sequence>
<accession>A0ABV9Y6Q5</accession>
<reference evidence="4" key="1">
    <citation type="journal article" date="2019" name="Int. J. Syst. Evol. Microbiol.">
        <title>The Global Catalogue of Microorganisms (GCM) 10K type strain sequencing project: providing services to taxonomists for standard genome sequencing and annotation.</title>
        <authorList>
            <consortium name="The Broad Institute Genomics Platform"/>
            <consortium name="The Broad Institute Genome Sequencing Center for Infectious Disease"/>
            <person name="Wu L."/>
            <person name="Ma J."/>
        </authorList>
    </citation>
    <scope>NUCLEOTIDE SEQUENCE [LARGE SCALE GENOMIC DNA]</scope>
    <source>
        <strain evidence="4">KCTC 12848</strain>
    </source>
</reference>
<dbReference type="EC" id="3.-.-.-" evidence="3"/>
<dbReference type="InterPro" id="IPR001466">
    <property type="entry name" value="Beta-lactam-related"/>
</dbReference>
<keyword evidence="1" id="KW-0732">Signal</keyword>
<dbReference type="EMBL" id="JBHSJB010000027">
    <property type="protein sequence ID" value="MFC5057250.1"/>
    <property type="molecule type" value="Genomic_DNA"/>
</dbReference>
<dbReference type="SUPFAM" id="SSF56601">
    <property type="entry name" value="beta-lactamase/transpeptidase-like"/>
    <property type="match status" value="1"/>
</dbReference>
<feature type="chain" id="PRO_5047146442" evidence="1">
    <location>
        <begin position="24"/>
        <end position="354"/>
    </location>
</feature>
<name>A0ABV9Y6Q5_9PSEU</name>
<keyword evidence="4" id="KW-1185">Reference proteome</keyword>
<dbReference type="InterPro" id="IPR012338">
    <property type="entry name" value="Beta-lactam/transpept-like"/>
</dbReference>
<dbReference type="Gene3D" id="3.40.710.10">
    <property type="entry name" value="DD-peptidase/beta-lactamase superfamily"/>
    <property type="match status" value="1"/>
</dbReference>
<keyword evidence="3" id="KW-0378">Hydrolase</keyword>